<accession>A0A084SGR4</accession>
<name>A0A084SGR4_9BACT</name>
<evidence type="ECO:0000259" key="1">
    <source>
        <dbReference type="Pfam" id="PF08543"/>
    </source>
</evidence>
<keyword evidence="2" id="KW-0808">Transferase</keyword>
<reference evidence="2 3" key="1">
    <citation type="submission" date="2014-07" db="EMBL/GenBank/DDBJ databases">
        <title>Draft Genome Sequence of Gephyronic Acid Producer, Cystobacter violaceus Strain Cb vi76.</title>
        <authorList>
            <person name="Stevens D.C."/>
            <person name="Young J."/>
            <person name="Carmichael R."/>
            <person name="Tan J."/>
            <person name="Taylor R.E."/>
        </authorList>
    </citation>
    <scope>NUCLEOTIDE SEQUENCE [LARGE SCALE GENOMIC DNA]</scope>
    <source>
        <strain evidence="2 3">Cb vi76</strain>
    </source>
</reference>
<proteinExistence type="predicted"/>
<dbReference type="InterPro" id="IPR029056">
    <property type="entry name" value="Ribokinase-like"/>
</dbReference>
<dbReference type="InterPro" id="IPR013749">
    <property type="entry name" value="PM/HMP-P_kinase-1"/>
</dbReference>
<dbReference type="GO" id="GO:0009229">
    <property type="term" value="P:thiamine diphosphate biosynthetic process"/>
    <property type="evidence" value="ECO:0007669"/>
    <property type="project" value="UniProtKB-UniPathway"/>
</dbReference>
<evidence type="ECO:0000313" key="2">
    <source>
        <dbReference type="EMBL" id="KFA87649.1"/>
    </source>
</evidence>
<dbReference type="RefSeq" id="WP_043411641.1">
    <property type="nucleotide sequence ID" value="NZ_JPMI01000353.1"/>
</dbReference>
<dbReference type="GO" id="GO:0009228">
    <property type="term" value="P:thiamine biosynthetic process"/>
    <property type="evidence" value="ECO:0007669"/>
    <property type="project" value="TreeGrafter"/>
</dbReference>
<dbReference type="PANTHER" id="PTHR20858:SF17">
    <property type="entry name" value="HYDROXYMETHYLPYRIMIDINE_PHOSPHOMETHYLPYRIMIDINE KINASE THI20-RELATED"/>
    <property type="match status" value="1"/>
</dbReference>
<keyword evidence="2" id="KW-0418">Kinase</keyword>
<protein>
    <submittedName>
        <fullName evidence="2">Phosphomethylpyrimidine kinase</fullName>
    </submittedName>
</protein>
<organism evidence="2 3">
    <name type="scientific">Archangium violaceum Cb vi76</name>
    <dbReference type="NCBI Taxonomy" id="1406225"/>
    <lineage>
        <taxon>Bacteria</taxon>
        <taxon>Pseudomonadati</taxon>
        <taxon>Myxococcota</taxon>
        <taxon>Myxococcia</taxon>
        <taxon>Myxococcales</taxon>
        <taxon>Cystobacterineae</taxon>
        <taxon>Archangiaceae</taxon>
        <taxon>Archangium</taxon>
    </lineage>
</organism>
<dbReference type="UniPathway" id="UPA00060">
    <property type="reaction ID" value="UER00138"/>
</dbReference>
<dbReference type="GO" id="GO:0008902">
    <property type="term" value="F:hydroxymethylpyrimidine kinase activity"/>
    <property type="evidence" value="ECO:0007669"/>
    <property type="project" value="TreeGrafter"/>
</dbReference>
<dbReference type="Gene3D" id="3.40.1190.20">
    <property type="match status" value="1"/>
</dbReference>
<evidence type="ECO:0000313" key="3">
    <source>
        <dbReference type="Proteomes" id="UP000028547"/>
    </source>
</evidence>
<feature type="domain" description="Pyridoxamine kinase/Phosphomethylpyrimidine kinase" evidence="1">
    <location>
        <begin position="15"/>
        <end position="243"/>
    </location>
</feature>
<dbReference type="GO" id="GO:0008972">
    <property type="term" value="F:phosphomethylpyrimidine kinase activity"/>
    <property type="evidence" value="ECO:0007669"/>
    <property type="project" value="TreeGrafter"/>
</dbReference>
<dbReference type="PANTHER" id="PTHR20858">
    <property type="entry name" value="PHOSPHOMETHYLPYRIMIDINE KINASE"/>
    <property type="match status" value="1"/>
</dbReference>
<dbReference type="Proteomes" id="UP000028547">
    <property type="component" value="Unassembled WGS sequence"/>
</dbReference>
<dbReference type="GO" id="GO:0005829">
    <property type="term" value="C:cytosol"/>
    <property type="evidence" value="ECO:0007669"/>
    <property type="project" value="TreeGrafter"/>
</dbReference>
<sequence>MSGAPRVLLCAGHEPTGRAGLLADVAAVRALGGAPVAVPSAQTAQGRETFLYQPTPARVLGAQVKAALELGPLHAVKLGQVPGPALLDALREALDGVDAWWVVDPVVRTSRGEPLSKLTRRHYLGLAGPKVVLTPNLDEAAWLLGGGEVSSVEEAREAGRALVAHGFGAVLVKGGHRETGAVDVLGLPDRDVLLEGERLERAPDRRGTGCRLASALAVELGRGRTPTAAARRAKSYVTRYLRTGRD</sequence>
<gene>
    <name evidence="2" type="ORF">Q664_46535</name>
</gene>
<dbReference type="Pfam" id="PF08543">
    <property type="entry name" value="Phos_pyr_kin"/>
    <property type="match status" value="1"/>
</dbReference>
<comment type="caution">
    <text evidence="2">The sequence shown here is derived from an EMBL/GenBank/DDBJ whole genome shotgun (WGS) entry which is preliminary data.</text>
</comment>
<dbReference type="AlphaFoldDB" id="A0A084SGR4"/>
<dbReference type="EMBL" id="JPMI01000353">
    <property type="protein sequence ID" value="KFA87649.1"/>
    <property type="molecule type" value="Genomic_DNA"/>
</dbReference>
<dbReference type="SUPFAM" id="SSF53613">
    <property type="entry name" value="Ribokinase-like"/>
    <property type="match status" value="1"/>
</dbReference>